<dbReference type="RefSeq" id="WP_072987717.1">
    <property type="nucleotide sequence ID" value="NZ_FQZB01000010.1"/>
</dbReference>
<protein>
    <submittedName>
        <fullName evidence="2">Type IV pilus assembly protein PilN</fullName>
    </submittedName>
</protein>
<keyword evidence="1" id="KW-0812">Transmembrane</keyword>
<dbReference type="STRING" id="1121302.SAMN02745163_02401"/>
<organism evidence="2 3">
    <name type="scientific">Clostridium cavendishii DSM 21758</name>
    <dbReference type="NCBI Taxonomy" id="1121302"/>
    <lineage>
        <taxon>Bacteria</taxon>
        <taxon>Bacillati</taxon>
        <taxon>Bacillota</taxon>
        <taxon>Clostridia</taxon>
        <taxon>Eubacteriales</taxon>
        <taxon>Clostridiaceae</taxon>
        <taxon>Clostridium</taxon>
    </lineage>
</organism>
<accession>A0A1M6LJD5</accession>
<keyword evidence="3" id="KW-1185">Reference proteome</keyword>
<dbReference type="Pfam" id="PF05137">
    <property type="entry name" value="PilN"/>
    <property type="match status" value="1"/>
</dbReference>
<dbReference type="AlphaFoldDB" id="A0A1M6LJD5"/>
<dbReference type="InterPro" id="IPR007813">
    <property type="entry name" value="PilN"/>
</dbReference>
<evidence type="ECO:0000313" key="2">
    <source>
        <dbReference type="EMBL" id="SHJ71336.1"/>
    </source>
</evidence>
<evidence type="ECO:0000313" key="3">
    <source>
        <dbReference type="Proteomes" id="UP000184310"/>
    </source>
</evidence>
<sequence length="192" mass="21198">MTDFNFFEPYLATNKPNSSVKWVAIAGGTMTALFIVSTLAVNSYQIMKFNNDIKDTEAKIADSAFQMKLKKSEDLLKKKGILNKYDQALTSINYKVKNRAIVTPNFMVNINGAIPEGVFFDSISVEGSELSITARSKTRKAIGEFQHNLKGVSFITNAFVDGIASDLAGSATEEFSFTVKCDLKEDFSDESK</sequence>
<gene>
    <name evidence="2" type="ORF">SAMN02745163_02401</name>
</gene>
<reference evidence="2 3" key="1">
    <citation type="submission" date="2016-11" db="EMBL/GenBank/DDBJ databases">
        <authorList>
            <person name="Jaros S."/>
            <person name="Januszkiewicz K."/>
            <person name="Wedrychowicz H."/>
        </authorList>
    </citation>
    <scope>NUCLEOTIDE SEQUENCE [LARGE SCALE GENOMIC DNA]</scope>
    <source>
        <strain evidence="2 3">DSM 21758</strain>
    </source>
</reference>
<evidence type="ECO:0000256" key="1">
    <source>
        <dbReference type="SAM" id="Phobius"/>
    </source>
</evidence>
<dbReference type="OrthoDB" id="1707667at2"/>
<keyword evidence="1" id="KW-1133">Transmembrane helix</keyword>
<name>A0A1M6LJD5_9CLOT</name>
<feature type="transmembrane region" description="Helical" evidence="1">
    <location>
        <begin position="20"/>
        <end position="41"/>
    </location>
</feature>
<proteinExistence type="predicted"/>
<dbReference type="Proteomes" id="UP000184310">
    <property type="component" value="Unassembled WGS sequence"/>
</dbReference>
<dbReference type="EMBL" id="FQZB01000010">
    <property type="protein sequence ID" value="SHJ71336.1"/>
    <property type="molecule type" value="Genomic_DNA"/>
</dbReference>
<keyword evidence="1" id="KW-0472">Membrane</keyword>